<sequence>MCREGVVSGPLTLYAPTLAVGLTAVLRAAKAAVCGVKRFLSRDDAKSILVLRVPHLKTGQAESNINHFAVCSFLSAIVIEQTNGKRPVAGVDFKSSSEFVRSQLG</sequence>
<name>A0A834BZ97_ORYME</name>
<accession>A0A834BZ97</accession>
<dbReference type="Proteomes" id="UP000646548">
    <property type="component" value="Unassembled WGS sequence"/>
</dbReference>
<proteinExistence type="predicted"/>
<organism evidence="1 2">
    <name type="scientific">Oryzias melastigma</name>
    <name type="common">Marine medaka</name>
    <dbReference type="NCBI Taxonomy" id="30732"/>
    <lineage>
        <taxon>Eukaryota</taxon>
        <taxon>Metazoa</taxon>
        <taxon>Chordata</taxon>
        <taxon>Craniata</taxon>
        <taxon>Vertebrata</taxon>
        <taxon>Euteleostomi</taxon>
        <taxon>Actinopterygii</taxon>
        <taxon>Neopterygii</taxon>
        <taxon>Teleostei</taxon>
        <taxon>Neoteleostei</taxon>
        <taxon>Acanthomorphata</taxon>
        <taxon>Ovalentaria</taxon>
        <taxon>Atherinomorphae</taxon>
        <taxon>Beloniformes</taxon>
        <taxon>Adrianichthyidae</taxon>
        <taxon>Oryziinae</taxon>
        <taxon>Oryzias</taxon>
    </lineage>
</organism>
<reference evidence="1" key="1">
    <citation type="journal article" name="BMC Genomics">
        <title>Long-read sequencing and de novo genome assembly of marine medaka (Oryzias melastigma).</title>
        <authorList>
            <person name="Liang P."/>
            <person name="Saqib H.S.A."/>
            <person name="Ni X."/>
            <person name="Shen Y."/>
        </authorList>
    </citation>
    <scope>NUCLEOTIDE SEQUENCE</scope>
    <source>
        <strain evidence="1">Bigg-433</strain>
    </source>
</reference>
<evidence type="ECO:0000313" key="2">
    <source>
        <dbReference type="Proteomes" id="UP000646548"/>
    </source>
</evidence>
<evidence type="ECO:0000313" key="1">
    <source>
        <dbReference type="EMBL" id="KAF6722623.1"/>
    </source>
</evidence>
<gene>
    <name evidence="1" type="ORF">FQA47_006563</name>
</gene>
<dbReference type="AlphaFoldDB" id="A0A834BZ97"/>
<protein>
    <submittedName>
        <fullName evidence="1">Uncharacterized protein</fullName>
    </submittedName>
</protein>
<comment type="caution">
    <text evidence="1">The sequence shown here is derived from an EMBL/GenBank/DDBJ whole genome shotgun (WGS) entry which is preliminary data.</text>
</comment>
<dbReference type="EMBL" id="WKFB01000450">
    <property type="protein sequence ID" value="KAF6722623.1"/>
    <property type="molecule type" value="Genomic_DNA"/>
</dbReference>